<feature type="compositionally biased region" description="Low complexity" evidence="1">
    <location>
        <begin position="512"/>
        <end position="524"/>
    </location>
</feature>
<dbReference type="InterPro" id="IPR018247">
    <property type="entry name" value="EF_Hand_1_Ca_BS"/>
</dbReference>
<accession>A0A099I681</accession>
<dbReference type="Gene3D" id="1.10.530.10">
    <property type="match status" value="1"/>
</dbReference>
<sequence>MKKKIIVGIAALLCGGILLQQGYIGAQNSAEKKPEAVSSRLPENHVFKRIDENGKIIIEDTAKLEAETKKEQAARENMAKVKGIGGARDIKYGVVNFKTKSDSGKNTSYTEVGTGYSGYTNGYYAADGAFLGYENNGTKVKFMLAGVVGLVDADEVEILNYEDEDTVQSVNYYICKNGNIYHSITLNIRQPYYTSTAMVGKQQSYMKSNTVYYSYDGHYFYTTYQKMIDDYKANTRKNSINASKPYYNYYQYVSSRTKTSFTASDLNGYVKSYLDDLYNSKDTKMYNMGKYFIDYQNTYGAYALASFGVAVNESAFGTSSIALSKNNLFGHNAVDSDPGLANGYSSPQNSILDHDKYYVNLWYSTPKYSTYHGAFLGDKASGMNVSYASDPYWGESAAHWMWQLDEYVSGKSDAGSKKLVFKDQGAINIRKEATTSSANLYTTPKNGNMSFNILGKVKGESVSGSTDWYKIQLDVPLNSARTAIDYSGNSYNFGNSYGYVHSSLLSENGYTSDSSGGSDSSNSSTAYKLGDVNNDGKITPADYVKVKNHIMKKSTLSGKSLTAADVNKDGKITPADYVKIKNHIMGKSTIKE</sequence>
<dbReference type="GO" id="GO:0004040">
    <property type="term" value="F:amidase activity"/>
    <property type="evidence" value="ECO:0007669"/>
    <property type="project" value="InterPro"/>
</dbReference>
<dbReference type="InterPro" id="IPR002901">
    <property type="entry name" value="MGlyc_endo_b_GlcNAc-like_dom"/>
</dbReference>
<dbReference type="Pfam" id="PF01832">
    <property type="entry name" value="Glucosaminidase"/>
    <property type="match status" value="1"/>
</dbReference>
<dbReference type="SMART" id="SM00047">
    <property type="entry name" value="LYZ2"/>
    <property type="match status" value="1"/>
</dbReference>
<dbReference type="PROSITE" id="PS00018">
    <property type="entry name" value="EF_HAND_1"/>
    <property type="match status" value="2"/>
</dbReference>
<dbReference type="RefSeq" id="WP_044905338.1">
    <property type="nucleotide sequence ID" value="NZ_JQIF01000043.1"/>
</dbReference>
<gene>
    <name evidence="3" type="ORF">CIAN88_10315</name>
</gene>
<evidence type="ECO:0000313" key="3">
    <source>
        <dbReference type="EMBL" id="KGJ53230.1"/>
    </source>
</evidence>
<feature type="domain" description="Dockerin" evidence="2">
    <location>
        <begin position="525"/>
        <end position="592"/>
    </location>
</feature>
<organism evidence="3 4">
    <name type="scientific">Clostridium innocuum</name>
    <dbReference type="NCBI Taxonomy" id="1522"/>
    <lineage>
        <taxon>Bacteria</taxon>
        <taxon>Bacillati</taxon>
        <taxon>Bacillota</taxon>
        <taxon>Clostridia</taxon>
        <taxon>Eubacteriales</taxon>
        <taxon>Clostridiaceae</taxon>
        <taxon>Clostridium</taxon>
    </lineage>
</organism>
<dbReference type="CDD" id="cd14256">
    <property type="entry name" value="Dockerin_I"/>
    <property type="match status" value="1"/>
</dbReference>
<dbReference type="Proteomes" id="UP000030008">
    <property type="component" value="Unassembled WGS sequence"/>
</dbReference>
<dbReference type="Gene3D" id="1.10.1330.10">
    <property type="entry name" value="Dockerin domain"/>
    <property type="match status" value="1"/>
</dbReference>
<evidence type="ECO:0000256" key="1">
    <source>
        <dbReference type="SAM" id="MobiDB-lite"/>
    </source>
</evidence>
<comment type="caution">
    <text evidence="3">The sequence shown here is derived from an EMBL/GenBank/DDBJ whole genome shotgun (WGS) entry which is preliminary data.</text>
</comment>
<dbReference type="Pfam" id="PF00404">
    <property type="entry name" value="Dockerin_1"/>
    <property type="match status" value="1"/>
</dbReference>
<evidence type="ECO:0000259" key="2">
    <source>
        <dbReference type="PROSITE" id="PS51766"/>
    </source>
</evidence>
<dbReference type="EMBL" id="JQIF01000043">
    <property type="protein sequence ID" value="KGJ53230.1"/>
    <property type="molecule type" value="Genomic_DNA"/>
</dbReference>
<evidence type="ECO:0000313" key="4">
    <source>
        <dbReference type="Proteomes" id="UP000030008"/>
    </source>
</evidence>
<dbReference type="InterPro" id="IPR002105">
    <property type="entry name" value="Dockerin_1_rpt"/>
</dbReference>
<name>A0A099I681_CLOIN</name>
<protein>
    <submittedName>
        <fullName evidence="3">Cell wall-binding protein</fullName>
    </submittedName>
</protein>
<dbReference type="PROSITE" id="PS51766">
    <property type="entry name" value="DOCKERIN"/>
    <property type="match status" value="1"/>
</dbReference>
<dbReference type="AlphaFoldDB" id="A0A099I681"/>
<dbReference type="GO" id="GO:0000272">
    <property type="term" value="P:polysaccharide catabolic process"/>
    <property type="evidence" value="ECO:0007669"/>
    <property type="project" value="InterPro"/>
</dbReference>
<dbReference type="InterPro" id="IPR036439">
    <property type="entry name" value="Dockerin_dom_sf"/>
</dbReference>
<feature type="region of interest" description="Disordered" evidence="1">
    <location>
        <begin position="510"/>
        <end position="529"/>
    </location>
</feature>
<dbReference type="GO" id="GO:0004553">
    <property type="term" value="F:hydrolase activity, hydrolyzing O-glycosyl compounds"/>
    <property type="evidence" value="ECO:0007669"/>
    <property type="project" value="InterPro"/>
</dbReference>
<dbReference type="Gene3D" id="2.30.30.40">
    <property type="entry name" value="SH3 Domains"/>
    <property type="match status" value="1"/>
</dbReference>
<dbReference type="InterPro" id="IPR016134">
    <property type="entry name" value="Dockerin_dom"/>
</dbReference>
<reference evidence="3 4" key="1">
    <citation type="submission" date="2014-08" db="EMBL/GenBank/DDBJ databases">
        <title>Clostridium innocuum, an unnegligible vancomycin-resistant pathogen causing extra-intestinal infections.</title>
        <authorList>
            <person name="Feng Y."/>
            <person name="Chiu C.-H."/>
        </authorList>
    </citation>
    <scope>NUCLEOTIDE SEQUENCE [LARGE SCALE GENOMIC DNA]</scope>
    <source>
        <strain evidence="3 4">AN88</strain>
    </source>
</reference>
<dbReference type="SUPFAM" id="SSF63446">
    <property type="entry name" value="Type I dockerin domain"/>
    <property type="match status" value="1"/>
</dbReference>
<proteinExistence type="predicted"/>